<evidence type="ECO:0000256" key="11">
    <source>
        <dbReference type="ARBA" id="ARBA00023196"/>
    </source>
</evidence>
<dbReference type="PANTHER" id="PTHR13822">
    <property type="entry name" value="ATP SYNTHASE DELTA/EPSILON CHAIN"/>
    <property type="match status" value="1"/>
</dbReference>
<dbReference type="EMBL" id="QEAQ01000004">
    <property type="protein sequence ID" value="TPX62164.1"/>
    <property type="molecule type" value="Genomic_DNA"/>
</dbReference>
<sequence>MFRHAIRAARPLRASAVRSYATEASTLRVSLVAPHQALLNKFEATQVNLASSEGDMGILAEHVPTIAQLKPGPIEIFSASEKSQKFFVSGGFAIINPDSTLNINAVEAFPLEDIDAEAARRGAEDANRRSTAAATEQERVIAKIELEVYEALVAAVGK</sequence>
<evidence type="ECO:0000256" key="8">
    <source>
        <dbReference type="ARBA" id="ARBA00023065"/>
    </source>
</evidence>
<dbReference type="Pfam" id="PF02823">
    <property type="entry name" value="ATP-synt_DE_N"/>
    <property type="match status" value="1"/>
</dbReference>
<protein>
    <recommendedName>
        <fullName evidence="3">ATP synthase subunit delta, mitochondrial</fullName>
    </recommendedName>
    <alternativeName>
        <fullName evidence="13">F-ATPase delta subunit</fullName>
    </alternativeName>
</protein>
<evidence type="ECO:0000313" key="16">
    <source>
        <dbReference type="Proteomes" id="UP000318582"/>
    </source>
</evidence>
<dbReference type="AlphaFoldDB" id="A0A507EEA0"/>
<keyword evidence="10" id="KW-0472">Membrane</keyword>
<dbReference type="GO" id="GO:0005743">
    <property type="term" value="C:mitochondrial inner membrane"/>
    <property type="evidence" value="ECO:0007669"/>
    <property type="project" value="UniProtKB-SubCell"/>
</dbReference>
<dbReference type="InterPro" id="IPR020546">
    <property type="entry name" value="ATP_synth_F1_dsu/esu_N"/>
</dbReference>
<dbReference type="GO" id="GO:0046933">
    <property type="term" value="F:proton-transporting ATP synthase activity, rotational mechanism"/>
    <property type="evidence" value="ECO:0007669"/>
    <property type="project" value="InterPro"/>
</dbReference>
<dbReference type="CDD" id="cd12152">
    <property type="entry name" value="F1-ATPase_delta"/>
    <property type="match status" value="1"/>
</dbReference>
<keyword evidence="9" id="KW-0496">Mitochondrion</keyword>
<comment type="similarity">
    <text evidence="2">Belongs to the ATPase epsilon chain family.</text>
</comment>
<keyword evidence="16" id="KW-1185">Reference proteome</keyword>
<evidence type="ECO:0000256" key="1">
    <source>
        <dbReference type="ARBA" id="ARBA00004273"/>
    </source>
</evidence>
<evidence type="ECO:0000313" key="15">
    <source>
        <dbReference type="EMBL" id="TPX62164.1"/>
    </source>
</evidence>
<evidence type="ECO:0000256" key="2">
    <source>
        <dbReference type="ARBA" id="ARBA00005712"/>
    </source>
</evidence>
<keyword evidence="4" id="KW-0813">Transport</keyword>
<organism evidence="15 16">
    <name type="scientific">Powellomyces hirtus</name>
    <dbReference type="NCBI Taxonomy" id="109895"/>
    <lineage>
        <taxon>Eukaryota</taxon>
        <taxon>Fungi</taxon>
        <taxon>Fungi incertae sedis</taxon>
        <taxon>Chytridiomycota</taxon>
        <taxon>Chytridiomycota incertae sedis</taxon>
        <taxon>Chytridiomycetes</taxon>
        <taxon>Spizellomycetales</taxon>
        <taxon>Powellomycetaceae</taxon>
        <taxon>Powellomyces</taxon>
    </lineage>
</organism>
<keyword evidence="5" id="KW-0375">Hydrogen ion transport</keyword>
<evidence type="ECO:0000256" key="6">
    <source>
        <dbReference type="ARBA" id="ARBA00022792"/>
    </source>
</evidence>
<gene>
    <name evidence="15" type="ORF">PhCBS80983_g00728</name>
</gene>
<keyword evidence="11" id="KW-0139">CF(1)</keyword>
<reference evidence="15 16" key="1">
    <citation type="journal article" date="2019" name="Sci. Rep.">
        <title>Comparative genomics of chytrid fungi reveal insights into the obligate biotrophic and pathogenic lifestyle of Synchytrium endobioticum.</title>
        <authorList>
            <person name="van de Vossenberg B.T.L.H."/>
            <person name="Warris S."/>
            <person name="Nguyen H.D.T."/>
            <person name="van Gent-Pelzer M.P.E."/>
            <person name="Joly D.L."/>
            <person name="van de Geest H.C."/>
            <person name="Bonants P.J.M."/>
            <person name="Smith D.S."/>
            <person name="Levesque C.A."/>
            <person name="van der Lee T.A.J."/>
        </authorList>
    </citation>
    <scope>NUCLEOTIDE SEQUENCE [LARGE SCALE GENOMIC DNA]</scope>
    <source>
        <strain evidence="15 16">CBS 809.83</strain>
    </source>
</reference>
<dbReference type="FunFam" id="2.60.15.10:FF:000003">
    <property type="entry name" value="ATP synthase subunit delta, mitochondrial"/>
    <property type="match status" value="1"/>
</dbReference>
<dbReference type="Gene3D" id="1.20.5.440">
    <property type="entry name" value="ATP synthase delta/epsilon subunit, C-terminal domain"/>
    <property type="match status" value="1"/>
</dbReference>
<evidence type="ECO:0000256" key="10">
    <source>
        <dbReference type="ARBA" id="ARBA00023136"/>
    </source>
</evidence>
<evidence type="ECO:0000256" key="13">
    <source>
        <dbReference type="ARBA" id="ARBA00031669"/>
    </source>
</evidence>
<evidence type="ECO:0000256" key="4">
    <source>
        <dbReference type="ARBA" id="ARBA00022448"/>
    </source>
</evidence>
<dbReference type="InterPro" id="IPR036771">
    <property type="entry name" value="ATPsynth_dsu/esu_N"/>
</dbReference>
<accession>A0A507EEA0</accession>
<evidence type="ECO:0000256" key="9">
    <source>
        <dbReference type="ARBA" id="ARBA00023128"/>
    </source>
</evidence>
<keyword evidence="12" id="KW-0066">ATP synthesis</keyword>
<evidence type="ECO:0000256" key="12">
    <source>
        <dbReference type="ARBA" id="ARBA00023310"/>
    </source>
</evidence>
<keyword evidence="6" id="KW-0999">Mitochondrion inner membrane</keyword>
<dbReference type="Proteomes" id="UP000318582">
    <property type="component" value="Unassembled WGS sequence"/>
</dbReference>
<dbReference type="PANTHER" id="PTHR13822:SF7">
    <property type="entry name" value="ATP SYNTHASE SUBUNIT DELTA, MITOCHONDRIAL"/>
    <property type="match status" value="1"/>
</dbReference>
<evidence type="ECO:0000256" key="3">
    <source>
        <dbReference type="ARBA" id="ARBA00016960"/>
    </source>
</evidence>
<keyword evidence="8" id="KW-0406">Ion transport</keyword>
<dbReference type="STRING" id="109895.A0A507EEA0"/>
<evidence type="ECO:0000256" key="7">
    <source>
        <dbReference type="ARBA" id="ARBA00022946"/>
    </source>
</evidence>
<proteinExistence type="inferred from homology"/>
<dbReference type="InterPro" id="IPR001469">
    <property type="entry name" value="ATP_synth_F1_dsu/esu"/>
</dbReference>
<evidence type="ECO:0000256" key="5">
    <source>
        <dbReference type="ARBA" id="ARBA00022781"/>
    </source>
</evidence>
<feature type="domain" description="ATP synthase F1 complex delta/epsilon subunit N-terminal" evidence="14">
    <location>
        <begin position="27"/>
        <end position="99"/>
    </location>
</feature>
<dbReference type="Gene3D" id="2.60.15.10">
    <property type="entry name" value="F0F1 ATP synthase delta/epsilon subunit, N-terminal"/>
    <property type="match status" value="1"/>
</dbReference>
<dbReference type="SUPFAM" id="SSF51344">
    <property type="entry name" value="Epsilon subunit of F1F0-ATP synthase N-terminal domain"/>
    <property type="match status" value="1"/>
</dbReference>
<name>A0A507EEA0_9FUNG</name>
<dbReference type="GO" id="GO:0045259">
    <property type="term" value="C:proton-transporting ATP synthase complex"/>
    <property type="evidence" value="ECO:0007669"/>
    <property type="project" value="UniProtKB-KW"/>
</dbReference>
<keyword evidence="7" id="KW-0809">Transit peptide</keyword>
<comment type="caution">
    <text evidence="15">The sequence shown here is derived from an EMBL/GenBank/DDBJ whole genome shotgun (WGS) entry which is preliminary data.</text>
</comment>
<dbReference type="HAMAP" id="MF_00530">
    <property type="entry name" value="ATP_synth_epsil_bac"/>
    <property type="match status" value="1"/>
</dbReference>
<evidence type="ECO:0000259" key="14">
    <source>
        <dbReference type="Pfam" id="PF02823"/>
    </source>
</evidence>
<comment type="subcellular location">
    <subcellularLocation>
        <location evidence="1">Mitochondrion inner membrane</location>
    </subcellularLocation>
</comment>